<gene>
    <name evidence="3" type="ORF">HU200_054132</name>
</gene>
<evidence type="ECO:0000256" key="1">
    <source>
        <dbReference type="SAM" id="Phobius"/>
    </source>
</evidence>
<feature type="domain" description="DUF4220" evidence="2">
    <location>
        <begin position="4"/>
        <end position="228"/>
    </location>
</feature>
<sequence length="339" mass="38928">MDGNKRLLQAAILVFLAGILKCFAKPVALKRASISSLMNISSSTDTGVPDDAHRKDLVFKLLKTLFPDVLVNDELYYPFVDMAGSKLIKKKGHEDLRKALSLSFDRLYTKEQVYSHTTKFILYMIFSKRVPWMRICGFLLRIIVNPMIFAALGLFHSSHNKGAYNPVNVKVTYILLSFTASLEYIGVLLSFLGRLIWNILHGENIVGSCMPQVISPWPDDIAQYNLIGYLASKRKHRIVTSITAFLRCEDYLDPLWCMRPCKKTSWVITEHVERYIEEWKGDHESEATTNRAFKFTDSRGHWTLRKQGCDGSKILRKMLLRPFDERRTPLAPRHGVLLL</sequence>
<proteinExistence type="predicted"/>
<dbReference type="PANTHER" id="PTHR31325">
    <property type="entry name" value="OS01G0798800 PROTEIN-RELATED"/>
    <property type="match status" value="1"/>
</dbReference>
<feature type="transmembrane region" description="Helical" evidence="1">
    <location>
        <begin position="173"/>
        <end position="197"/>
    </location>
</feature>
<keyword evidence="1" id="KW-0812">Transmembrane</keyword>
<organism evidence="3 4">
    <name type="scientific">Digitaria exilis</name>
    <dbReference type="NCBI Taxonomy" id="1010633"/>
    <lineage>
        <taxon>Eukaryota</taxon>
        <taxon>Viridiplantae</taxon>
        <taxon>Streptophyta</taxon>
        <taxon>Embryophyta</taxon>
        <taxon>Tracheophyta</taxon>
        <taxon>Spermatophyta</taxon>
        <taxon>Magnoliopsida</taxon>
        <taxon>Liliopsida</taxon>
        <taxon>Poales</taxon>
        <taxon>Poaceae</taxon>
        <taxon>PACMAD clade</taxon>
        <taxon>Panicoideae</taxon>
        <taxon>Panicodae</taxon>
        <taxon>Paniceae</taxon>
        <taxon>Anthephorinae</taxon>
        <taxon>Digitaria</taxon>
    </lineage>
</organism>
<name>A0A835AGD3_9POAL</name>
<accession>A0A835AGD3</accession>
<keyword evidence="1" id="KW-0472">Membrane</keyword>
<dbReference type="InterPro" id="IPR025315">
    <property type="entry name" value="DUF4220"/>
</dbReference>
<protein>
    <recommendedName>
        <fullName evidence="2">DUF4220 domain-containing protein</fullName>
    </recommendedName>
</protein>
<reference evidence="3" key="1">
    <citation type="submission" date="2020-07" db="EMBL/GenBank/DDBJ databases">
        <title>Genome sequence and genetic diversity analysis of an under-domesticated orphan crop, white fonio (Digitaria exilis).</title>
        <authorList>
            <person name="Bennetzen J.L."/>
            <person name="Chen S."/>
            <person name="Ma X."/>
            <person name="Wang X."/>
            <person name="Yssel A.E.J."/>
            <person name="Chaluvadi S.R."/>
            <person name="Johnson M."/>
            <person name="Gangashetty P."/>
            <person name="Hamidou F."/>
            <person name="Sanogo M.D."/>
            <person name="Zwaenepoel A."/>
            <person name="Wallace J."/>
            <person name="Van De Peer Y."/>
            <person name="Van Deynze A."/>
        </authorList>
    </citation>
    <scope>NUCLEOTIDE SEQUENCE</scope>
    <source>
        <tissue evidence="3">Leaves</tissue>
    </source>
</reference>
<evidence type="ECO:0000313" key="4">
    <source>
        <dbReference type="Proteomes" id="UP000636709"/>
    </source>
</evidence>
<evidence type="ECO:0000259" key="2">
    <source>
        <dbReference type="Pfam" id="PF13968"/>
    </source>
</evidence>
<keyword evidence="1" id="KW-1133">Transmembrane helix</keyword>
<dbReference type="Pfam" id="PF13968">
    <property type="entry name" value="DUF4220"/>
    <property type="match status" value="1"/>
</dbReference>
<dbReference type="Proteomes" id="UP000636709">
    <property type="component" value="Unassembled WGS sequence"/>
</dbReference>
<feature type="transmembrane region" description="Helical" evidence="1">
    <location>
        <begin position="132"/>
        <end position="152"/>
    </location>
</feature>
<dbReference type="EMBL" id="JACEFO010002331">
    <property type="protein sequence ID" value="KAF8665236.1"/>
    <property type="molecule type" value="Genomic_DNA"/>
</dbReference>
<dbReference type="AlphaFoldDB" id="A0A835AGD3"/>
<comment type="caution">
    <text evidence="3">The sequence shown here is derived from an EMBL/GenBank/DDBJ whole genome shotgun (WGS) entry which is preliminary data.</text>
</comment>
<keyword evidence="4" id="KW-1185">Reference proteome</keyword>
<evidence type="ECO:0000313" key="3">
    <source>
        <dbReference type="EMBL" id="KAF8665236.1"/>
    </source>
</evidence>